<dbReference type="Proteomes" id="UP001310890">
    <property type="component" value="Unassembled WGS sequence"/>
</dbReference>
<dbReference type="EMBL" id="JAVRRL010000120">
    <property type="protein sequence ID" value="KAK5107446.1"/>
    <property type="molecule type" value="Genomic_DNA"/>
</dbReference>
<reference evidence="1" key="1">
    <citation type="submission" date="2023-08" db="EMBL/GenBank/DDBJ databases">
        <title>Black Yeasts Isolated from many extreme environments.</title>
        <authorList>
            <person name="Coleine C."/>
            <person name="Stajich J.E."/>
            <person name="Selbmann L."/>
        </authorList>
    </citation>
    <scope>NUCLEOTIDE SEQUENCE</scope>
    <source>
        <strain evidence="1">CCFEE 5401</strain>
    </source>
</reference>
<dbReference type="Gene3D" id="3.40.50.1820">
    <property type="entry name" value="alpha/beta hydrolase"/>
    <property type="match status" value="1"/>
</dbReference>
<evidence type="ECO:0000313" key="1">
    <source>
        <dbReference type="EMBL" id="KAK5107446.1"/>
    </source>
</evidence>
<organism evidence="1 2">
    <name type="scientific">Meristemomyces frigidus</name>
    <dbReference type="NCBI Taxonomy" id="1508187"/>
    <lineage>
        <taxon>Eukaryota</taxon>
        <taxon>Fungi</taxon>
        <taxon>Dikarya</taxon>
        <taxon>Ascomycota</taxon>
        <taxon>Pezizomycotina</taxon>
        <taxon>Dothideomycetes</taxon>
        <taxon>Dothideomycetidae</taxon>
        <taxon>Mycosphaerellales</taxon>
        <taxon>Teratosphaeriaceae</taxon>
        <taxon>Meristemomyces</taxon>
    </lineage>
</organism>
<comment type="caution">
    <text evidence="1">The sequence shown here is derived from an EMBL/GenBank/DDBJ whole genome shotgun (WGS) entry which is preliminary data.</text>
</comment>
<dbReference type="AlphaFoldDB" id="A0AAN7YBV1"/>
<accession>A0AAN7YBV1</accession>
<evidence type="ECO:0000313" key="2">
    <source>
        <dbReference type="Proteomes" id="UP001310890"/>
    </source>
</evidence>
<dbReference type="Pfam" id="PF08538">
    <property type="entry name" value="DUF1749"/>
    <property type="match status" value="1"/>
</dbReference>
<proteinExistence type="predicted"/>
<dbReference type="PANTHER" id="PTHR31591">
    <property type="entry name" value="UPF0613 PROTEIN PB24D3.06C"/>
    <property type="match status" value="1"/>
</dbReference>
<dbReference type="PANTHER" id="PTHR31591:SF7">
    <property type="entry name" value="DUF1749-DOMAIN-CONTAINING PROTEIN"/>
    <property type="match status" value="1"/>
</dbReference>
<gene>
    <name evidence="1" type="ORF">LTR62_001244</name>
</gene>
<sequence>MEFPPASSHLGTLHYIPPNLSALEPAKQRPTSPTTPTNILLWIGGMFDTFLSVSYPLELAIHLPPTWALLTASLGSAGSSWGTSSIAQDAHDIALIVTYLQQQYSSAGKSGKLVLMGHSTGCQDIMEYLTGRDAASRPPVQGLILQAPVSDREAHEAHLPQAFLHEANQLALKMCREGHGTDAMPQRISRPAFGTQMSITAKRWVDVMSPGPEHAGAEDYFSSDLSDERFRATFGKIPPTTPLLILYSGKEENVPASVDKDDLVARWIRIVQESGGEVDRNNGSIVPEATHNLNGCAAGVVRDLVSRVVGFLGRVDNGDFAAQGRE</sequence>
<dbReference type="InterPro" id="IPR013744">
    <property type="entry name" value="SidJ"/>
</dbReference>
<dbReference type="InterPro" id="IPR029058">
    <property type="entry name" value="AB_hydrolase_fold"/>
</dbReference>
<evidence type="ECO:0008006" key="3">
    <source>
        <dbReference type="Google" id="ProtNLM"/>
    </source>
</evidence>
<protein>
    <recommendedName>
        <fullName evidence="3">DUF1749-domain-containing protein</fullName>
    </recommendedName>
</protein>
<dbReference type="SUPFAM" id="SSF53474">
    <property type="entry name" value="alpha/beta-Hydrolases"/>
    <property type="match status" value="1"/>
</dbReference>
<name>A0AAN7YBV1_9PEZI</name>